<dbReference type="InterPro" id="IPR003848">
    <property type="entry name" value="DUF218"/>
</dbReference>
<feature type="transmembrane region" description="Helical" evidence="1">
    <location>
        <begin position="25"/>
        <end position="48"/>
    </location>
</feature>
<evidence type="ECO:0000313" key="3">
    <source>
        <dbReference type="EMBL" id="RUR74481.1"/>
    </source>
</evidence>
<dbReference type="AlphaFoldDB" id="A0A433N0N8"/>
<dbReference type="Pfam" id="PF02698">
    <property type="entry name" value="DUF218"/>
    <property type="match status" value="1"/>
</dbReference>
<keyword evidence="4" id="KW-1185">Reference proteome</keyword>
<dbReference type="STRING" id="211165.GCA_000317285_05444"/>
<keyword evidence="1" id="KW-0812">Transmembrane</keyword>
<organism evidence="3 4">
    <name type="scientific">Chlorogloeopsis fritschii PCC 6912</name>
    <dbReference type="NCBI Taxonomy" id="211165"/>
    <lineage>
        <taxon>Bacteria</taxon>
        <taxon>Bacillati</taxon>
        <taxon>Cyanobacteriota</taxon>
        <taxon>Cyanophyceae</taxon>
        <taxon>Nostocales</taxon>
        <taxon>Chlorogloeopsidaceae</taxon>
        <taxon>Chlorogloeopsis</taxon>
    </lineage>
</organism>
<keyword evidence="1" id="KW-0472">Membrane</keyword>
<evidence type="ECO:0000259" key="2">
    <source>
        <dbReference type="Pfam" id="PF02698"/>
    </source>
</evidence>
<comment type="caution">
    <text evidence="3">The sequence shown here is derived from an EMBL/GenBank/DDBJ whole genome shotgun (WGS) entry which is preliminary data.</text>
</comment>
<keyword evidence="1" id="KW-1133">Transmembrane helix</keyword>
<gene>
    <name evidence="3" type="ORF">PCC6912_52560</name>
</gene>
<feature type="domain" description="DUF218" evidence="2">
    <location>
        <begin position="74"/>
        <end position="218"/>
    </location>
</feature>
<protein>
    <recommendedName>
        <fullName evidence="2">DUF218 domain-containing protein</fullName>
    </recommendedName>
</protein>
<reference evidence="3 4" key="1">
    <citation type="journal article" date="2019" name="Genome Biol. Evol.">
        <title>Day and night: Metabolic profiles and evolutionary relationships of six axenic non-marine cyanobacteria.</title>
        <authorList>
            <person name="Will S.E."/>
            <person name="Henke P."/>
            <person name="Boedeker C."/>
            <person name="Huang S."/>
            <person name="Brinkmann H."/>
            <person name="Rohde M."/>
            <person name="Jarek M."/>
            <person name="Friedl T."/>
            <person name="Seufert S."/>
            <person name="Schumacher M."/>
            <person name="Overmann J."/>
            <person name="Neumann-Schaal M."/>
            <person name="Petersen J."/>
        </authorList>
    </citation>
    <scope>NUCLEOTIDE SEQUENCE [LARGE SCALE GENOMIC DNA]</scope>
    <source>
        <strain evidence="3 4">PCC 6912</strain>
    </source>
</reference>
<accession>A0A433N0N8</accession>
<dbReference type="OrthoDB" id="9808742at2"/>
<proteinExistence type="predicted"/>
<dbReference type="RefSeq" id="WP_016878298.1">
    <property type="nucleotide sequence ID" value="NZ_AJLN01000120.1"/>
</dbReference>
<sequence length="230" mass="26371">MHRKIQPKQKKNFPVFRLFKRQQMWVLTVPGWGIFITLVASLISFSFINIHPFLAVTSPVKADILVVEGWIPDYALVQALAEFKKNSYRQLITTGIPLEKGFYLAEYKTYAEMAAATLKKLGLEPEKIVVVPSQEVTKDRTYASAIALQQWLENANFKIEAVNLFTYATHARRSWLIFQQALAPKIQVGVIASSPQNYDPNKWWMYSTGVRSVINEVVAYVYAFIFSWKA</sequence>
<name>A0A433N0N8_CHLFR</name>
<evidence type="ECO:0000256" key="1">
    <source>
        <dbReference type="SAM" id="Phobius"/>
    </source>
</evidence>
<dbReference type="EMBL" id="RSCJ01000029">
    <property type="protein sequence ID" value="RUR74481.1"/>
    <property type="molecule type" value="Genomic_DNA"/>
</dbReference>
<evidence type="ECO:0000313" key="4">
    <source>
        <dbReference type="Proteomes" id="UP000268857"/>
    </source>
</evidence>
<dbReference type="Proteomes" id="UP000268857">
    <property type="component" value="Unassembled WGS sequence"/>
</dbReference>